<evidence type="ECO:0000313" key="3">
    <source>
        <dbReference type="EMBL" id="SVD71599.1"/>
    </source>
</evidence>
<dbReference type="Pfam" id="PF19305">
    <property type="entry name" value="MmgE_PrpD_C"/>
    <property type="match status" value="1"/>
</dbReference>
<feature type="non-terminal residue" evidence="3">
    <location>
        <position position="1"/>
    </location>
</feature>
<dbReference type="InterPro" id="IPR045337">
    <property type="entry name" value="MmgE_PrpD_C"/>
</dbReference>
<gene>
    <name evidence="3" type="ORF">METZ01_LOCUS424453</name>
</gene>
<sequence>FAGMPARSAVIAATLVDAGFTGVWDVFEGNRNFFKSFSPSPHPNEIVADLGSRYEVVNTNIKKHCVGSPIQAAADALGHILEAHPTKPEDVESLYVTLPVGGAATVNNREMPNINLQHMMAVFLMDGSISFAAAHDNDRFNDPAMVSLREKVELKGDNALVTPESPRQGIVELRTKSGESYRDHVVAVRGTMENPMTTEEVESKARDLLTPALGVGKANRLIKAVGDLESMGSVQQLRELLSP</sequence>
<dbReference type="InterPro" id="IPR036148">
    <property type="entry name" value="MmgE/PrpD_sf"/>
</dbReference>
<dbReference type="InterPro" id="IPR042188">
    <property type="entry name" value="MmgE/PrpD_sf_2"/>
</dbReference>
<dbReference type="InterPro" id="IPR005656">
    <property type="entry name" value="MmgE_PrpD"/>
</dbReference>
<name>A0A382XLA1_9ZZZZ</name>
<protein>
    <recommendedName>
        <fullName evidence="2">MmgE/PrpD C-terminal domain-containing protein</fullName>
    </recommendedName>
</protein>
<evidence type="ECO:0000256" key="1">
    <source>
        <dbReference type="ARBA" id="ARBA00006174"/>
    </source>
</evidence>
<dbReference type="AlphaFoldDB" id="A0A382XLA1"/>
<feature type="domain" description="MmgE/PrpD C-terminal" evidence="2">
    <location>
        <begin position="64"/>
        <end position="228"/>
    </location>
</feature>
<dbReference type="InterPro" id="IPR042183">
    <property type="entry name" value="MmgE/PrpD_sf_1"/>
</dbReference>
<dbReference type="SUPFAM" id="SSF103378">
    <property type="entry name" value="2-methylcitrate dehydratase PrpD"/>
    <property type="match status" value="1"/>
</dbReference>
<proteinExistence type="inferred from homology"/>
<comment type="similarity">
    <text evidence="1">Belongs to the PrpD family.</text>
</comment>
<dbReference type="PANTHER" id="PTHR16943:SF8">
    <property type="entry name" value="2-METHYLCITRATE DEHYDRATASE"/>
    <property type="match status" value="1"/>
</dbReference>
<dbReference type="PANTHER" id="PTHR16943">
    <property type="entry name" value="2-METHYLCITRATE DEHYDRATASE-RELATED"/>
    <property type="match status" value="1"/>
</dbReference>
<dbReference type="Gene3D" id="1.10.4100.10">
    <property type="entry name" value="2-methylcitrate dehydratase PrpD"/>
    <property type="match status" value="1"/>
</dbReference>
<dbReference type="EMBL" id="UINC01168529">
    <property type="protein sequence ID" value="SVD71599.1"/>
    <property type="molecule type" value="Genomic_DNA"/>
</dbReference>
<dbReference type="GO" id="GO:0016829">
    <property type="term" value="F:lyase activity"/>
    <property type="evidence" value="ECO:0007669"/>
    <property type="project" value="InterPro"/>
</dbReference>
<reference evidence="3" key="1">
    <citation type="submission" date="2018-05" db="EMBL/GenBank/DDBJ databases">
        <authorList>
            <person name="Lanie J.A."/>
            <person name="Ng W.-L."/>
            <person name="Kazmierczak K.M."/>
            <person name="Andrzejewski T.M."/>
            <person name="Davidsen T.M."/>
            <person name="Wayne K.J."/>
            <person name="Tettelin H."/>
            <person name="Glass J.I."/>
            <person name="Rusch D."/>
            <person name="Podicherti R."/>
            <person name="Tsui H.-C.T."/>
            <person name="Winkler M.E."/>
        </authorList>
    </citation>
    <scope>NUCLEOTIDE SEQUENCE</scope>
</reference>
<organism evidence="3">
    <name type="scientific">marine metagenome</name>
    <dbReference type="NCBI Taxonomy" id="408172"/>
    <lineage>
        <taxon>unclassified sequences</taxon>
        <taxon>metagenomes</taxon>
        <taxon>ecological metagenomes</taxon>
    </lineage>
</organism>
<accession>A0A382XLA1</accession>
<dbReference type="Gene3D" id="3.30.1330.120">
    <property type="entry name" value="2-methylcitrate dehydratase PrpD"/>
    <property type="match status" value="1"/>
</dbReference>
<evidence type="ECO:0000259" key="2">
    <source>
        <dbReference type="Pfam" id="PF19305"/>
    </source>
</evidence>